<accession>A0A391NYK7</accession>
<dbReference type="EMBL" id="BDIP01009273">
    <property type="protein sequence ID" value="GCA64976.1"/>
    <property type="molecule type" value="Genomic_DNA"/>
</dbReference>
<feature type="non-terminal residue" evidence="1">
    <location>
        <position position="1"/>
    </location>
</feature>
<organism evidence="1 2">
    <name type="scientific">Kipferlia bialata</name>
    <dbReference type="NCBI Taxonomy" id="797122"/>
    <lineage>
        <taxon>Eukaryota</taxon>
        <taxon>Metamonada</taxon>
        <taxon>Carpediemonas-like organisms</taxon>
        <taxon>Kipferlia</taxon>
    </lineage>
</organism>
<gene>
    <name evidence="1" type="ORF">KIPB_015907</name>
</gene>
<proteinExistence type="predicted"/>
<dbReference type="AlphaFoldDB" id="A0A391NYK7"/>
<dbReference type="Proteomes" id="UP000265618">
    <property type="component" value="Unassembled WGS sequence"/>
</dbReference>
<keyword evidence="2" id="KW-1185">Reference proteome</keyword>
<protein>
    <submittedName>
        <fullName evidence="1">Uncharacterized protein</fullName>
    </submittedName>
</protein>
<reference evidence="1 2" key="1">
    <citation type="journal article" date="2018" name="PLoS ONE">
        <title>The draft genome of Kipferlia bialata reveals reductive genome evolution in fornicate parasites.</title>
        <authorList>
            <person name="Tanifuji G."/>
            <person name="Takabayashi S."/>
            <person name="Kume K."/>
            <person name="Takagi M."/>
            <person name="Nakayama T."/>
            <person name="Kamikawa R."/>
            <person name="Inagaki Y."/>
            <person name="Hashimoto T."/>
        </authorList>
    </citation>
    <scope>NUCLEOTIDE SEQUENCE [LARGE SCALE GENOMIC DNA]</scope>
    <source>
        <strain evidence="1">NY0173</strain>
    </source>
</reference>
<evidence type="ECO:0000313" key="1">
    <source>
        <dbReference type="EMBL" id="GCA64976.1"/>
    </source>
</evidence>
<evidence type="ECO:0000313" key="2">
    <source>
        <dbReference type="Proteomes" id="UP000265618"/>
    </source>
</evidence>
<name>A0A391NYK7_9EUKA</name>
<sequence length="20" mass="2285">SIRESIFLRIKGHSRALLTS</sequence>
<comment type="caution">
    <text evidence="1">The sequence shown here is derived from an EMBL/GenBank/DDBJ whole genome shotgun (WGS) entry which is preliminary data.</text>
</comment>